<evidence type="ECO:0000313" key="5">
    <source>
        <dbReference type="EMBL" id="TCN47200.1"/>
    </source>
</evidence>
<dbReference type="CDD" id="cd03219">
    <property type="entry name" value="ABC_Mj1267_LivG_branched"/>
    <property type="match status" value="1"/>
</dbReference>
<keyword evidence="6" id="KW-1185">Reference proteome</keyword>
<organism evidence="5 6">
    <name type="scientific">Shinella granuli</name>
    <dbReference type="NCBI Taxonomy" id="323621"/>
    <lineage>
        <taxon>Bacteria</taxon>
        <taxon>Pseudomonadati</taxon>
        <taxon>Pseudomonadota</taxon>
        <taxon>Alphaproteobacteria</taxon>
        <taxon>Hyphomicrobiales</taxon>
        <taxon>Rhizobiaceae</taxon>
        <taxon>Shinella</taxon>
    </lineage>
</organism>
<protein>
    <submittedName>
        <fullName evidence="5">Amino acid/amide ABC transporter ATP-binding protein 1 (HAAT family)</fullName>
    </submittedName>
</protein>
<dbReference type="Pfam" id="PF12399">
    <property type="entry name" value="BCA_ABC_TP_C"/>
    <property type="match status" value="1"/>
</dbReference>
<evidence type="ECO:0000313" key="6">
    <source>
        <dbReference type="Proteomes" id="UP000295351"/>
    </source>
</evidence>
<dbReference type="GO" id="GO:0005886">
    <property type="term" value="C:plasma membrane"/>
    <property type="evidence" value="ECO:0007669"/>
    <property type="project" value="TreeGrafter"/>
</dbReference>
<dbReference type="GO" id="GO:0005524">
    <property type="term" value="F:ATP binding"/>
    <property type="evidence" value="ECO:0007669"/>
    <property type="project" value="UniProtKB-KW"/>
</dbReference>
<dbReference type="FunFam" id="3.40.50.300:FF:000421">
    <property type="entry name" value="Branched-chain amino acid ABC transporter ATP-binding protein"/>
    <property type="match status" value="1"/>
</dbReference>
<dbReference type="EMBL" id="SLVX01000003">
    <property type="protein sequence ID" value="TCN47200.1"/>
    <property type="molecule type" value="Genomic_DNA"/>
</dbReference>
<dbReference type="RefSeq" id="WP_064331375.1">
    <property type="nucleotide sequence ID" value="NZ_BAABEI010000012.1"/>
</dbReference>
<dbReference type="GO" id="GO:0042941">
    <property type="term" value="P:D-alanine transmembrane transport"/>
    <property type="evidence" value="ECO:0007669"/>
    <property type="project" value="TreeGrafter"/>
</dbReference>
<keyword evidence="3 5" id="KW-0067">ATP-binding</keyword>
<evidence type="ECO:0000259" key="4">
    <source>
        <dbReference type="PROSITE" id="PS50893"/>
    </source>
</evidence>
<name>A0A4V2RJ84_SHIGR</name>
<dbReference type="InterPro" id="IPR003593">
    <property type="entry name" value="AAA+_ATPase"/>
</dbReference>
<dbReference type="PANTHER" id="PTHR45772:SF7">
    <property type="entry name" value="AMINO ACID ABC TRANSPORTER ATP-BINDING PROTEIN"/>
    <property type="match status" value="1"/>
</dbReference>
<evidence type="ECO:0000256" key="2">
    <source>
        <dbReference type="ARBA" id="ARBA00022741"/>
    </source>
</evidence>
<dbReference type="InterPro" id="IPR003439">
    <property type="entry name" value="ABC_transporter-like_ATP-bd"/>
</dbReference>
<dbReference type="InterPro" id="IPR032823">
    <property type="entry name" value="BCA_ABC_TP_C"/>
</dbReference>
<keyword evidence="1" id="KW-0813">Transport</keyword>
<evidence type="ECO:0000256" key="1">
    <source>
        <dbReference type="ARBA" id="ARBA00022448"/>
    </source>
</evidence>
<keyword evidence="2" id="KW-0547">Nucleotide-binding</keyword>
<dbReference type="Proteomes" id="UP000295351">
    <property type="component" value="Unassembled WGS sequence"/>
</dbReference>
<gene>
    <name evidence="5" type="ORF">EV665_103375</name>
</gene>
<dbReference type="AlphaFoldDB" id="A0A4V2RJ84"/>
<dbReference type="GO" id="GO:0016887">
    <property type="term" value="F:ATP hydrolysis activity"/>
    <property type="evidence" value="ECO:0007669"/>
    <property type="project" value="InterPro"/>
</dbReference>
<dbReference type="GO" id="GO:1903806">
    <property type="term" value="P:L-isoleucine import across plasma membrane"/>
    <property type="evidence" value="ECO:0007669"/>
    <property type="project" value="TreeGrafter"/>
</dbReference>
<dbReference type="PROSITE" id="PS50893">
    <property type="entry name" value="ABC_TRANSPORTER_2"/>
    <property type="match status" value="1"/>
</dbReference>
<dbReference type="SUPFAM" id="SSF52540">
    <property type="entry name" value="P-loop containing nucleoside triphosphate hydrolases"/>
    <property type="match status" value="1"/>
</dbReference>
<feature type="domain" description="ABC transporter" evidence="4">
    <location>
        <begin position="5"/>
        <end position="253"/>
    </location>
</feature>
<reference evidence="5 6" key="1">
    <citation type="submission" date="2019-03" db="EMBL/GenBank/DDBJ databases">
        <title>Genomic Encyclopedia of Type Strains, Phase IV (KMG-IV): sequencing the most valuable type-strain genomes for metagenomic binning, comparative biology and taxonomic classification.</title>
        <authorList>
            <person name="Goeker M."/>
        </authorList>
    </citation>
    <scope>NUCLEOTIDE SEQUENCE [LARGE SCALE GENOMIC DNA]</scope>
    <source>
        <strain evidence="5 6">DSM 18401</strain>
    </source>
</reference>
<comment type="caution">
    <text evidence="5">The sequence shown here is derived from an EMBL/GenBank/DDBJ whole genome shotgun (WGS) entry which is preliminary data.</text>
</comment>
<dbReference type="GO" id="GO:1903805">
    <property type="term" value="P:L-valine import across plasma membrane"/>
    <property type="evidence" value="ECO:0007669"/>
    <property type="project" value="TreeGrafter"/>
</dbReference>
<dbReference type="GO" id="GO:0015188">
    <property type="term" value="F:L-isoleucine transmembrane transporter activity"/>
    <property type="evidence" value="ECO:0007669"/>
    <property type="project" value="TreeGrafter"/>
</dbReference>
<accession>A0A4V2RJ84</accession>
<proteinExistence type="predicted"/>
<dbReference type="PANTHER" id="PTHR45772">
    <property type="entry name" value="CONSERVED COMPONENT OF ABC TRANSPORTER FOR NATURAL AMINO ACIDS-RELATED"/>
    <property type="match status" value="1"/>
</dbReference>
<dbReference type="InterPro" id="IPR051120">
    <property type="entry name" value="ABC_AA/LPS_Transport"/>
</dbReference>
<dbReference type="Gene3D" id="3.40.50.300">
    <property type="entry name" value="P-loop containing nucleotide triphosphate hydrolases"/>
    <property type="match status" value="1"/>
</dbReference>
<dbReference type="SMART" id="SM00382">
    <property type="entry name" value="AAA"/>
    <property type="match status" value="1"/>
</dbReference>
<dbReference type="GO" id="GO:0005304">
    <property type="term" value="F:L-valine transmembrane transporter activity"/>
    <property type="evidence" value="ECO:0007669"/>
    <property type="project" value="TreeGrafter"/>
</dbReference>
<sequence>MSTILQIKNITKRYGGLTAVNDVSFDVNKGEILSVIGPNGAGKSTLFKLISSFVPATSGEVLFNGERISSLAPHKVARMGVVRTFQETTIFRSMTVRENIIVSHHLRSKASLFGFFLGTKQAKEDEAAFAASADDIVDFLGLQAIRNELASNLPQGHLRALGMAIGLATDPKVILLDEPFAGMNHDETMKMVGLVRRLRDERGVTVLLVEHDMPAVMKISDRIVCINFGQKLAEGTPQEIRENEKVIEAYLGSEDAAIGM</sequence>
<dbReference type="InterPro" id="IPR027417">
    <property type="entry name" value="P-loop_NTPase"/>
</dbReference>
<dbReference type="GO" id="GO:0015808">
    <property type="term" value="P:L-alanine transport"/>
    <property type="evidence" value="ECO:0007669"/>
    <property type="project" value="TreeGrafter"/>
</dbReference>
<dbReference type="Pfam" id="PF00005">
    <property type="entry name" value="ABC_tran"/>
    <property type="match status" value="1"/>
</dbReference>
<dbReference type="GO" id="GO:0015192">
    <property type="term" value="F:L-phenylalanine transmembrane transporter activity"/>
    <property type="evidence" value="ECO:0007669"/>
    <property type="project" value="TreeGrafter"/>
</dbReference>
<evidence type="ECO:0000256" key="3">
    <source>
        <dbReference type="ARBA" id="ARBA00022840"/>
    </source>
</evidence>